<accession>A0A5N5XF68</accession>
<feature type="compositionally biased region" description="Polar residues" evidence="1">
    <location>
        <begin position="224"/>
        <end position="236"/>
    </location>
</feature>
<feature type="compositionally biased region" description="Polar residues" evidence="1">
    <location>
        <begin position="296"/>
        <end position="317"/>
    </location>
</feature>
<sequence>MADFIFPKLSFSEKGPCSPLMTDEETLANAKKSLSSLHTFTLSYLKSQTSPTVGFSEDCAVEILQSDQARIAPMVADATHRQLDLHEQFDSDEDEDLPLSVSSSNTSSPRTTSPRSNHANPSPPPTPLNFHSDLDISTTEPFPDYYESCELNPTWVDKDIEESYRKAISKVFEVSQRVTELDTSVASVSPLTQITFPFKSDKHHSQAKSGTPHKLQSALAGKTGSRNRATSMSTSASEVASAIPVCAESDKATPMTLTSQAKASFESISAQTNQAASIAPFMSSDVSIRSVTSNVTPLPTFTPQSVSSENAGVQTRHSSISSSSTSSNSSREPIRSATQAPSVSRLISQAFGFGSRENQNYRDHRSDFLATRPSLLGGLSSADVQTPFASLSGSLPLARRICSSSAQGTILSIDEIVTPDEPRTPNFQSPIGTGRHVPGRPAPNPNIQRRIREENERKLNILEEIKIILRADRMKDDVLRRFTTMTNIVLRMEWILFRRDVTGDGIRTQEFLSPRVVNEMEELAIPMVQYLAWLDKKLQNERSTAGHVLQTVIEIAKDQDLDVYQRFRLTAQVIIGTLRKPRPLEKHLLAVFQDLYDAYVYSNFLSIRNRQILQENRPNITRANLTRLLIAGWDVLVRSIENYNETITINNDLKNRFVEPVMQRLPNSHDIWEEEWKKNQEQWELERGMELKRLLAEAEDMDSCNG</sequence>
<feature type="region of interest" description="Disordered" evidence="1">
    <location>
        <begin position="90"/>
        <end position="134"/>
    </location>
</feature>
<protein>
    <submittedName>
        <fullName evidence="2">Uncharacterized protein</fullName>
    </submittedName>
</protein>
<name>A0A5N5XF68_9EURO</name>
<feature type="region of interest" description="Disordered" evidence="1">
    <location>
        <begin position="200"/>
        <end position="236"/>
    </location>
</feature>
<feature type="compositionally biased region" description="Low complexity" evidence="1">
    <location>
        <begin position="102"/>
        <end position="117"/>
    </location>
</feature>
<dbReference type="AlphaFoldDB" id="A0A5N5XF68"/>
<dbReference type="OrthoDB" id="4497052at2759"/>
<evidence type="ECO:0000313" key="2">
    <source>
        <dbReference type="EMBL" id="KAB8079378.1"/>
    </source>
</evidence>
<proteinExistence type="predicted"/>
<gene>
    <name evidence="2" type="ORF">BDV29DRAFT_151984</name>
</gene>
<feature type="region of interest" description="Disordered" evidence="1">
    <location>
        <begin position="419"/>
        <end position="446"/>
    </location>
</feature>
<reference evidence="2 3" key="1">
    <citation type="submission" date="2019-04" db="EMBL/GenBank/DDBJ databases">
        <title>Friends and foes A comparative genomics study of 23 Aspergillus species from section Flavi.</title>
        <authorList>
            <consortium name="DOE Joint Genome Institute"/>
            <person name="Kjaerbolling I."/>
            <person name="Vesth T."/>
            <person name="Frisvad J.C."/>
            <person name="Nybo J.L."/>
            <person name="Theobald S."/>
            <person name="Kildgaard S."/>
            <person name="Isbrandt T."/>
            <person name="Kuo A."/>
            <person name="Sato A."/>
            <person name="Lyhne E.K."/>
            <person name="Kogle M.E."/>
            <person name="Wiebenga A."/>
            <person name="Kun R.S."/>
            <person name="Lubbers R.J."/>
            <person name="Makela M.R."/>
            <person name="Barry K."/>
            <person name="Chovatia M."/>
            <person name="Clum A."/>
            <person name="Daum C."/>
            <person name="Haridas S."/>
            <person name="He G."/>
            <person name="LaButti K."/>
            <person name="Lipzen A."/>
            <person name="Mondo S."/>
            <person name="Riley R."/>
            <person name="Salamov A."/>
            <person name="Simmons B.A."/>
            <person name="Magnuson J.K."/>
            <person name="Henrissat B."/>
            <person name="Mortensen U.H."/>
            <person name="Larsen T.O."/>
            <person name="Devries R.P."/>
            <person name="Grigoriev I.V."/>
            <person name="Machida M."/>
            <person name="Baker S.E."/>
            <person name="Andersen M.R."/>
        </authorList>
    </citation>
    <scope>NUCLEOTIDE SEQUENCE [LARGE SCALE GENOMIC DNA]</scope>
    <source>
        <strain evidence="2 3">CBS 151.66</strain>
    </source>
</reference>
<organism evidence="2 3">
    <name type="scientific">Aspergillus leporis</name>
    <dbReference type="NCBI Taxonomy" id="41062"/>
    <lineage>
        <taxon>Eukaryota</taxon>
        <taxon>Fungi</taxon>
        <taxon>Dikarya</taxon>
        <taxon>Ascomycota</taxon>
        <taxon>Pezizomycotina</taxon>
        <taxon>Eurotiomycetes</taxon>
        <taxon>Eurotiomycetidae</taxon>
        <taxon>Eurotiales</taxon>
        <taxon>Aspergillaceae</taxon>
        <taxon>Aspergillus</taxon>
        <taxon>Aspergillus subgen. Circumdati</taxon>
    </lineage>
</organism>
<feature type="region of interest" description="Disordered" evidence="1">
    <location>
        <begin position="296"/>
        <end position="342"/>
    </location>
</feature>
<evidence type="ECO:0000313" key="3">
    <source>
        <dbReference type="Proteomes" id="UP000326565"/>
    </source>
</evidence>
<keyword evidence="3" id="KW-1185">Reference proteome</keyword>
<feature type="compositionally biased region" description="Low complexity" evidence="1">
    <location>
        <begin position="318"/>
        <end position="330"/>
    </location>
</feature>
<evidence type="ECO:0000256" key="1">
    <source>
        <dbReference type="SAM" id="MobiDB-lite"/>
    </source>
</evidence>
<dbReference type="Proteomes" id="UP000326565">
    <property type="component" value="Unassembled WGS sequence"/>
</dbReference>
<dbReference type="EMBL" id="ML732151">
    <property type="protein sequence ID" value="KAB8079378.1"/>
    <property type="molecule type" value="Genomic_DNA"/>
</dbReference>